<keyword evidence="4" id="KW-1185">Reference proteome</keyword>
<evidence type="ECO:0000256" key="2">
    <source>
        <dbReference type="SAM" id="Phobius"/>
    </source>
</evidence>
<dbReference type="EMBL" id="VDLX02000006">
    <property type="protein sequence ID" value="KAB8194225.1"/>
    <property type="molecule type" value="Genomic_DNA"/>
</dbReference>
<dbReference type="AlphaFoldDB" id="A0A5C4WI46"/>
<evidence type="ECO:0000313" key="4">
    <source>
        <dbReference type="Proteomes" id="UP000312512"/>
    </source>
</evidence>
<dbReference type="OrthoDB" id="9806511at2"/>
<feature type="compositionally biased region" description="Basic and acidic residues" evidence="1">
    <location>
        <begin position="35"/>
        <end position="49"/>
    </location>
</feature>
<proteinExistence type="predicted"/>
<name>A0A5C4WI46_9ACTN</name>
<feature type="transmembrane region" description="Helical" evidence="2">
    <location>
        <begin position="164"/>
        <end position="181"/>
    </location>
</feature>
<keyword evidence="2" id="KW-0472">Membrane</keyword>
<feature type="transmembrane region" description="Helical" evidence="2">
    <location>
        <begin position="130"/>
        <end position="152"/>
    </location>
</feature>
<protein>
    <submittedName>
        <fullName evidence="3">DUF2218 domain-containing protein</fullName>
    </submittedName>
</protein>
<sequence>MPTTEGRVTTDRADRYLVQLCRHAAHMGSGFPAHPGRDPHLGGERPEDVKAEWSDADGTITVDGATCVLRATPDALTLRVEADDEERLRRVQALLTRNITRMGRRDNLTVVWDRPGGGTAGAPRRGRHTVLGLTLAAVLAVAVHVALAAGMLSIPQWASLGSDLVLVAVLVKAALVATHLWRRRRSSPGAG</sequence>
<keyword evidence="2" id="KW-1133">Transmembrane helix</keyword>
<dbReference type="InterPro" id="IPR014543">
    <property type="entry name" value="UCP028291"/>
</dbReference>
<dbReference type="Proteomes" id="UP000312512">
    <property type="component" value="Unassembled WGS sequence"/>
</dbReference>
<feature type="region of interest" description="Disordered" evidence="1">
    <location>
        <begin position="27"/>
        <end position="49"/>
    </location>
</feature>
<dbReference type="RefSeq" id="WP_139631839.1">
    <property type="nucleotide sequence ID" value="NZ_VDLX02000006.1"/>
</dbReference>
<comment type="caution">
    <text evidence="3">The sequence shown here is derived from an EMBL/GenBank/DDBJ whole genome shotgun (WGS) entry which is preliminary data.</text>
</comment>
<evidence type="ECO:0000313" key="3">
    <source>
        <dbReference type="EMBL" id="KAB8194225.1"/>
    </source>
</evidence>
<reference evidence="3 4" key="1">
    <citation type="submission" date="2019-10" db="EMBL/GenBank/DDBJ databases">
        <title>Nonomuraea sp. nov., isolated from Phyllanthus amarus.</title>
        <authorList>
            <person name="Klykleung N."/>
            <person name="Tanasupawat S."/>
        </authorList>
    </citation>
    <scope>NUCLEOTIDE SEQUENCE [LARGE SCALE GENOMIC DNA]</scope>
    <source>
        <strain evidence="3 4">PA1-10</strain>
    </source>
</reference>
<keyword evidence="2" id="KW-0812">Transmembrane</keyword>
<organism evidence="3 4">
    <name type="scientific">Nonomuraea phyllanthi</name>
    <dbReference type="NCBI Taxonomy" id="2219224"/>
    <lineage>
        <taxon>Bacteria</taxon>
        <taxon>Bacillati</taxon>
        <taxon>Actinomycetota</taxon>
        <taxon>Actinomycetes</taxon>
        <taxon>Streptosporangiales</taxon>
        <taxon>Streptosporangiaceae</taxon>
        <taxon>Nonomuraea</taxon>
    </lineage>
</organism>
<dbReference type="Gene3D" id="3.30.310.50">
    <property type="entry name" value="Alpha-D-phosphohexomutase, C-terminal domain"/>
    <property type="match status" value="1"/>
</dbReference>
<gene>
    <name evidence="3" type="ORF">FH608_018825</name>
</gene>
<accession>A0A5C4WI46</accession>
<evidence type="ECO:0000256" key="1">
    <source>
        <dbReference type="SAM" id="MobiDB-lite"/>
    </source>
</evidence>
<dbReference type="Pfam" id="PF09981">
    <property type="entry name" value="DUF2218"/>
    <property type="match status" value="1"/>
</dbReference>